<keyword evidence="3" id="KW-1185">Reference proteome</keyword>
<dbReference type="PROSITE" id="PS50011">
    <property type="entry name" value="PROTEIN_KINASE_DOM"/>
    <property type="match status" value="1"/>
</dbReference>
<evidence type="ECO:0000259" key="1">
    <source>
        <dbReference type="PROSITE" id="PS50011"/>
    </source>
</evidence>
<name>A0A3D8SC09_9EURO</name>
<sequence length="342" mass="37675">MSSLAPGHILQGASWDYRILNPLNGDNTHTSTVLKAEIISRGTERVSSAPQWAVIKIAPPGDANAMENMNRERQTYRLPGVASSECFRRMYDVIDPSTIALEWMDTTLAEVKYKPDTRTYLLILSLLKAVLASCITLESYSYYKPANILLSGIETGRITAKVADLGLGEQAAIHGKHFINMPKVVPIGNLFNAQPYGMRAPEVFLGHACSAKSQVWAVAAMLLCWIKPGVLGVWDSPHPLLNEAWSMAKIKRLFPLWNLPGPDKVERHSLKAAVESAVCLSKEVPELQAISAFDDEFQKVEIPQQLKDILRFMLVADPSKRPSASSVLVSSELQALANLVNI</sequence>
<evidence type="ECO:0000313" key="3">
    <source>
        <dbReference type="Proteomes" id="UP000256690"/>
    </source>
</evidence>
<proteinExistence type="predicted"/>
<evidence type="ECO:0000313" key="2">
    <source>
        <dbReference type="EMBL" id="RDW83624.1"/>
    </source>
</evidence>
<dbReference type="OrthoDB" id="5979581at2759"/>
<comment type="caution">
    <text evidence="2">The sequence shown here is derived from an EMBL/GenBank/DDBJ whole genome shotgun (WGS) entry which is preliminary data.</text>
</comment>
<feature type="domain" description="Protein kinase" evidence="1">
    <location>
        <begin position="1"/>
        <end position="333"/>
    </location>
</feature>
<dbReference type="InterPro" id="IPR011009">
    <property type="entry name" value="Kinase-like_dom_sf"/>
</dbReference>
<dbReference type="STRING" id="1810919.A0A3D8SC09"/>
<dbReference type="SUPFAM" id="SSF56112">
    <property type="entry name" value="Protein kinase-like (PK-like)"/>
    <property type="match status" value="1"/>
</dbReference>
<accession>A0A3D8SC09</accession>
<dbReference type="RefSeq" id="XP_026604962.1">
    <property type="nucleotide sequence ID" value="XM_026745966.1"/>
</dbReference>
<dbReference type="GeneID" id="38114320"/>
<dbReference type="Proteomes" id="UP000256690">
    <property type="component" value="Unassembled WGS sequence"/>
</dbReference>
<dbReference type="SMART" id="SM00220">
    <property type="entry name" value="S_TKc"/>
    <property type="match status" value="1"/>
</dbReference>
<dbReference type="GO" id="GO:0005524">
    <property type="term" value="F:ATP binding"/>
    <property type="evidence" value="ECO:0007669"/>
    <property type="project" value="InterPro"/>
</dbReference>
<dbReference type="Gene3D" id="1.10.510.10">
    <property type="entry name" value="Transferase(Phosphotransferase) domain 1"/>
    <property type="match status" value="1"/>
</dbReference>
<gene>
    <name evidence="2" type="ORF">DSM5745_03950</name>
</gene>
<dbReference type="GO" id="GO:0004672">
    <property type="term" value="F:protein kinase activity"/>
    <property type="evidence" value="ECO:0007669"/>
    <property type="project" value="InterPro"/>
</dbReference>
<dbReference type="InterPro" id="IPR000719">
    <property type="entry name" value="Prot_kinase_dom"/>
</dbReference>
<dbReference type="AlphaFoldDB" id="A0A3D8SC09"/>
<dbReference type="EMBL" id="PVWQ01000004">
    <property type="protein sequence ID" value="RDW83624.1"/>
    <property type="molecule type" value="Genomic_DNA"/>
</dbReference>
<protein>
    <recommendedName>
        <fullName evidence="1">Protein kinase domain-containing protein</fullName>
    </recommendedName>
</protein>
<organism evidence="2 3">
    <name type="scientific">Aspergillus mulundensis</name>
    <dbReference type="NCBI Taxonomy" id="1810919"/>
    <lineage>
        <taxon>Eukaryota</taxon>
        <taxon>Fungi</taxon>
        <taxon>Dikarya</taxon>
        <taxon>Ascomycota</taxon>
        <taxon>Pezizomycotina</taxon>
        <taxon>Eurotiomycetes</taxon>
        <taxon>Eurotiomycetidae</taxon>
        <taxon>Eurotiales</taxon>
        <taxon>Aspergillaceae</taxon>
        <taxon>Aspergillus</taxon>
        <taxon>Aspergillus subgen. Nidulantes</taxon>
    </lineage>
</organism>
<reference evidence="2 3" key="1">
    <citation type="journal article" date="2018" name="IMA Fungus">
        <title>IMA Genome-F 9: Draft genome sequence of Annulohypoxylon stygium, Aspergillus mulundensis, Berkeleyomyces basicola (syn. Thielaviopsis basicola), Ceratocystis smalleyi, two Cercospora beticola strains, Coleophoma cylindrospora, Fusarium fracticaudum, Phialophora cf. hyalina, and Morchella septimelata.</title>
        <authorList>
            <person name="Wingfield B.D."/>
            <person name="Bills G.F."/>
            <person name="Dong Y."/>
            <person name="Huang W."/>
            <person name="Nel W.J."/>
            <person name="Swalarsk-Parry B.S."/>
            <person name="Vaghefi N."/>
            <person name="Wilken P.M."/>
            <person name="An Z."/>
            <person name="de Beer Z.W."/>
            <person name="De Vos L."/>
            <person name="Chen L."/>
            <person name="Duong T.A."/>
            <person name="Gao Y."/>
            <person name="Hammerbacher A."/>
            <person name="Kikkert J.R."/>
            <person name="Li Y."/>
            <person name="Li H."/>
            <person name="Li K."/>
            <person name="Li Q."/>
            <person name="Liu X."/>
            <person name="Ma X."/>
            <person name="Naidoo K."/>
            <person name="Pethybridge S.J."/>
            <person name="Sun J."/>
            <person name="Steenkamp E.T."/>
            <person name="van der Nest M.A."/>
            <person name="van Wyk S."/>
            <person name="Wingfield M.J."/>
            <person name="Xiong C."/>
            <person name="Yue Q."/>
            <person name="Zhang X."/>
        </authorList>
    </citation>
    <scope>NUCLEOTIDE SEQUENCE [LARGE SCALE GENOMIC DNA]</scope>
    <source>
        <strain evidence="2 3">DSM 5745</strain>
    </source>
</reference>